<keyword evidence="1" id="KW-1133">Transmembrane helix</keyword>
<reference evidence="3 4" key="1">
    <citation type="submission" date="2024-05" db="EMBL/GenBank/DDBJ databases">
        <title>Neorhizobium sp. Rsf11, a plant growth promoting and heavy metal resistant PAH-degrader.</title>
        <authorList>
            <person name="Golubev S.N."/>
            <person name="Muratova A.Y."/>
            <person name="Markelova M.I."/>
        </authorList>
    </citation>
    <scope>NUCLEOTIDE SEQUENCE [LARGE SCALE GENOMIC DNA]</scope>
    <source>
        <strain evidence="3 4">Rsf11</strain>
    </source>
</reference>
<feature type="domain" description="YcxB-like C-terminal" evidence="2">
    <location>
        <begin position="101"/>
        <end position="156"/>
    </location>
</feature>
<evidence type="ECO:0000313" key="4">
    <source>
        <dbReference type="Proteomes" id="UP001496627"/>
    </source>
</evidence>
<accession>A0ABV0LVZ5</accession>
<evidence type="ECO:0000313" key="3">
    <source>
        <dbReference type="EMBL" id="MEQ1403416.1"/>
    </source>
</evidence>
<sequence length="164" mass="18447">MELQGSHHFPVRFDDEVVRDAVRAFVIQRTVREQKMKWGAAALMLVACLVLLLQGNFTLAILAVVVACFPALFSAIVWRAHSANAFGRYGRMKDRRADVSIDAEGFGIASDLGTGNLTWRNVTEIWERPRSFMLFSGSNAFNILPRETMPKEAQAYLSARSVRR</sequence>
<protein>
    <submittedName>
        <fullName evidence="3">YcxB family protein</fullName>
    </submittedName>
</protein>
<dbReference type="Pfam" id="PF14317">
    <property type="entry name" value="YcxB"/>
    <property type="match status" value="1"/>
</dbReference>
<dbReference type="Proteomes" id="UP001496627">
    <property type="component" value="Unassembled WGS sequence"/>
</dbReference>
<feature type="transmembrane region" description="Helical" evidence="1">
    <location>
        <begin position="36"/>
        <end position="53"/>
    </location>
</feature>
<evidence type="ECO:0000256" key="1">
    <source>
        <dbReference type="SAM" id="Phobius"/>
    </source>
</evidence>
<comment type="caution">
    <text evidence="3">The sequence shown here is derived from an EMBL/GenBank/DDBJ whole genome shotgun (WGS) entry which is preliminary data.</text>
</comment>
<keyword evidence="1" id="KW-0472">Membrane</keyword>
<dbReference type="InterPro" id="IPR025588">
    <property type="entry name" value="YcxB-like_C"/>
</dbReference>
<dbReference type="RefSeq" id="WP_227702090.1">
    <property type="nucleotide sequence ID" value="NZ_JBEAAL010000001.1"/>
</dbReference>
<name>A0ABV0LVZ5_9HYPH</name>
<evidence type="ECO:0000259" key="2">
    <source>
        <dbReference type="Pfam" id="PF14317"/>
    </source>
</evidence>
<dbReference type="EMBL" id="JBEAAL010000001">
    <property type="protein sequence ID" value="MEQ1403416.1"/>
    <property type="molecule type" value="Genomic_DNA"/>
</dbReference>
<keyword evidence="4" id="KW-1185">Reference proteome</keyword>
<feature type="transmembrane region" description="Helical" evidence="1">
    <location>
        <begin position="59"/>
        <end position="78"/>
    </location>
</feature>
<gene>
    <name evidence="3" type="ORF">ABK249_00600</name>
</gene>
<proteinExistence type="predicted"/>
<organism evidence="3 4">
    <name type="scientific">Neorhizobium phenanthreniclasticum</name>
    <dbReference type="NCBI Taxonomy" id="3157917"/>
    <lineage>
        <taxon>Bacteria</taxon>
        <taxon>Pseudomonadati</taxon>
        <taxon>Pseudomonadota</taxon>
        <taxon>Alphaproteobacteria</taxon>
        <taxon>Hyphomicrobiales</taxon>
        <taxon>Rhizobiaceae</taxon>
        <taxon>Rhizobium/Agrobacterium group</taxon>
        <taxon>Neorhizobium</taxon>
    </lineage>
</organism>
<keyword evidence="1" id="KW-0812">Transmembrane</keyword>